<dbReference type="Proteomes" id="UP000784294">
    <property type="component" value="Unassembled WGS sequence"/>
</dbReference>
<protein>
    <submittedName>
        <fullName evidence="1">Uncharacterized protein</fullName>
    </submittedName>
</protein>
<dbReference type="AlphaFoldDB" id="A0A3S5C279"/>
<comment type="caution">
    <text evidence="1">The sequence shown here is derived from an EMBL/GenBank/DDBJ whole genome shotgun (WGS) entry which is preliminary data.</text>
</comment>
<reference evidence="1" key="1">
    <citation type="submission" date="2018-11" db="EMBL/GenBank/DDBJ databases">
        <authorList>
            <consortium name="Pathogen Informatics"/>
        </authorList>
    </citation>
    <scope>NUCLEOTIDE SEQUENCE</scope>
</reference>
<evidence type="ECO:0000313" key="2">
    <source>
        <dbReference type="Proteomes" id="UP000784294"/>
    </source>
</evidence>
<proteinExistence type="predicted"/>
<gene>
    <name evidence="1" type="ORF">PXEA_LOCUS24018</name>
</gene>
<keyword evidence="2" id="KW-1185">Reference proteome</keyword>
<sequence>MIQIGVDMNTRIQDSEQLTPLHLAVLTGVPEDIMRSLVRIYSLD</sequence>
<name>A0A3S5C279_9PLAT</name>
<organism evidence="1 2">
    <name type="scientific">Protopolystoma xenopodis</name>
    <dbReference type="NCBI Taxonomy" id="117903"/>
    <lineage>
        <taxon>Eukaryota</taxon>
        <taxon>Metazoa</taxon>
        <taxon>Spiralia</taxon>
        <taxon>Lophotrochozoa</taxon>
        <taxon>Platyhelminthes</taxon>
        <taxon>Monogenea</taxon>
        <taxon>Polyopisthocotylea</taxon>
        <taxon>Polystomatidea</taxon>
        <taxon>Polystomatidae</taxon>
        <taxon>Protopolystoma</taxon>
    </lineage>
</organism>
<accession>A0A3S5C279</accession>
<dbReference type="EMBL" id="CAAALY010113426">
    <property type="protein sequence ID" value="VEL30578.1"/>
    <property type="molecule type" value="Genomic_DNA"/>
</dbReference>
<dbReference type="OrthoDB" id="2306477at2759"/>
<evidence type="ECO:0000313" key="1">
    <source>
        <dbReference type="EMBL" id="VEL30578.1"/>
    </source>
</evidence>